<keyword evidence="1" id="KW-0472">Membrane</keyword>
<keyword evidence="1" id="KW-1133">Transmembrane helix</keyword>
<evidence type="ECO:0000256" key="1">
    <source>
        <dbReference type="SAM" id="Phobius"/>
    </source>
</evidence>
<organism evidence="2 3">
    <name type="scientific">Bacteroides caccae</name>
    <dbReference type="NCBI Taxonomy" id="47678"/>
    <lineage>
        <taxon>Bacteria</taxon>
        <taxon>Pseudomonadati</taxon>
        <taxon>Bacteroidota</taxon>
        <taxon>Bacteroidia</taxon>
        <taxon>Bacteroidales</taxon>
        <taxon>Bacteroidaceae</taxon>
        <taxon>Bacteroides</taxon>
    </lineage>
</organism>
<dbReference type="AlphaFoldDB" id="A0A174NKU3"/>
<keyword evidence="1" id="KW-0812">Transmembrane</keyword>
<dbReference type="EMBL" id="CZAI01000005">
    <property type="protein sequence ID" value="CUP46595.1"/>
    <property type="molecule type" value="Genomic_DNA"/>
</dbReference>
<dbReference type="Proteomes" id="UP000095657">
    <property type="component" value="Unassembled WGS sequence"/>
</dbReference>
<protein>
    <submittedName>
        <fullName evidence="2">Uncharacterized protein</fullName>
    </submittedName>
</protein>
<evidence type="ECO:0000313" key="3">
    <source>
        <dbReference type="Proteomes" id="UP000095657"/>
    </source>
</evidence>
<sequence length="131" mass="14988">MLTFYTTSPKEGWLKAGVVGGYTILIITDLRIHLPPPPTGTPPSRRRRMENTIDYQIIISLIKFTTKFEEEPVFIDLTLMPSLIVYIPLFIRNVAMRVTTRSSLRVNSYLQTVFSGEFPIHLLLKAYGIKT</sequence>
<evidence type="ECO:0000313" key="2">
    <source>
        <dbReference type="EMBL" id="CUP46595.1"/>
    </source>
</evidence>
<feature type="transmembrane region" description="Helical" evidence="1">
    <location>
        <begin position="73"/>
        <end position="91"/>
    </location>
</feature>
<gene>
    <name evidence="2" type="ORF">ERS852494_02299</name>
</gene>
<reference evidence="2 3" key="1">
    <citation type="submission" date="2015-09" db="EMBL/GenBank/DDBJ databases">
        <authorList>
            <consortium name="Pathogen Informatics"/>
        </authorList>
    </citation>
    <scope>NUCLEOTIDE SEQUENCE [LARGE SCALE GENOMIC DNA]</scope>
    <source>
        <strain evidence="2 3">2789STDY5834880</strain>
    </source>
</reference>
<proteinExistence type="predicted"/>
<feature type="transmembrane region" description="Helical" evidence="1">
    <location>
        <begin position="12"/>
        <end position="34"/>
    </location>
</feature>
<name>A0A174NKU3_9BACE</name>
<accession>A0A174NKU3</accession>